<comment type="caution">
    <text evidence="9">The sequence shown here is derived from an EMBL/GenBank/DDBJ whole genome shotgun (WGS) entry which is preliminary data.</text>
</comment>
<reference evidence="9 10" key="1">
    <citation type="submission" date="2023-08" db="EMBL/GenBank/DDBJ databases">
        <title>A Necator americanus chromosomal reference genome.</title>
        <authorList>
            <person name="Ilik V."/>
            <person name="Petrzelkova K.J."/>
            <person name="Pardy F."/>
            <person name="Fuh T."/>
            <person name="Niatou-Singa F.S."/>
            <person name="Gouil Q."/>
            <person name="Baker L."/>
            <person name="Ritchie M.E."/>
            <person name="Jex A.R."/>
            <person name="Gazzola D."/>
            <person name="Li H."/>
            <person name="Toshio Fujiwara R."/>
            <person name="Zhan B."/>
            <person name="Aroian R.V."/>
            <person name="Pafco B."/>
            <person name="Schwarz E.M."/>
        </authorList>
    </citation>
    <scope>NUCLEOTIDE SEQUENCE [LARGE SCALE GENOMIC DNA]</scope>
    <source>
        <strain evidence="9 10">Aroian</strain>
        <tissue evidence="9">Whole animal</tissue>
    </source>
</reference>
<evidence type="ECO:0000256" key="4">
    <source>
        <dbReference type="ARBA" id="ARBA00023136"/>
    </source>
</evidence>
<feature type="transmembrane region" description="Helical" evidence="7">
    <location>
        <begin position="272"/>
        <end position="293"/>
    </location>
</feature>
<name>A0ABR1EAS9_NECAM</name>
<keyword evidence="5" id="KW-0325">Glycoprotein</keyword>
<feature type="domain" description="Amino acid transporter transmembrane" evidence="8">
    <location>
        <begin position="11"/>
        <end position="446"/>
    </location>
</feature>
<evidence type="ECO:0000256" key="3">
    <source>
        <dbReference type="ARBA" id="ARBA00022989"/>
    </source>
</evidence>
<feature type="transmembrane region" description="Helical" evidence="7">
    <location>
        <begin position="106"/>
        <end position="130"/>
    </location>
</feature>
<dbReference type="Pfam" id="PF01490">
    <property type="entry name" value="Aa_trans"/>
    <property type="match status" value="1"/>
</dbReference>
<dbReference type="EMBL" id="JAVFWL010000006">
    <property type="protein sequence ID" value="KAK6759792.1"/>
    <property type="molecule type" value="Genomic_DNA"/>
</dbReference>
<keyword evidence="3 7" id="KW-1133">Transmembrane helix</keyword>
<sequence length="476" mass="52687">MAGAIQAISYSPLMGFLYVFNLIVGTGALALPKAFQGAGYILSIVILSISCLVSYISATFVIEALSIGNAAQKRQHVATTESKSSDDPTVFEIKDKIEVSQMATMFLSRAGVIFSYLALDIYLFGDLAIYSTTVPKSLMNIICAPLNSSVTPVHEDLCRHGWPGFFTRFTVYRLCVVLFISVTVPMVIIGITRTKYLQLATSLSRWTAFILMIILAIVQISNEGPARVPPAVDIHGFGSLFGVTVYSFMCHHSIPSLVTPMSSKSHVFCRLLFVYLMVMSFYLTLSMTGSFAFVEVLDVYTLNFFNDSLTSVFNIIVNYFLALFPVFTITTNYPIVGATLVNNVRVLRDLIFSANSKVYAEDQTEKAKKRNTSFILLSDILIYVTMLGLPTVISIITDDMLLLATVTGSYPGVGVQFLIPCLLVMYARNYAKKELNSPVPQKYASPFGSRYWPYVLFIWAAFSIVMVTLNLIGVKF</sequence>
<dbReference type="InterPro" id="IPR013057">
    <property type="entry name" value="AA_transpt_TM"/>
</dbReference>
<keyword evidence="10" id="KW-1185">Reference proteome</keyword>
<evidence type="ECO:0000256" key="6">
    <source>
        <dbReference type="ARBA" id="ARBA00038166"/>
    </source>
</evidence>
<evidence type="ECO:0000256" key="1">
    <source>
        <dbReference type="ARBA" id="ARBA00004141"/>
    </source>
</evidence>
<dbReference type="Proteomes" id="UP001303046">
    <property type="component" value="Unassembled WGS sequence"/>
</dbReference>
<evidence type="ECO:0000256" key="7">
    <source>
        <dbReference type="SAM" id="Phobius"/>
    </source>
</evidence>
<accession>A0ABR1EAS9</accession>
<proteinExistence type="inferred from homology"/>
<feature type="transmembrane region" description="Helical" evidence="7">
    <location>
        <begin position="234"/>
        <end position="251"/>
    </location>
</feature>
<feature type="transmembrane region" description="Helical" evidence="7">
    <location>
        <begin position="12"/>
        <end position="31"/>
    </location>
</feature>
<feature type="transmembrane region" description="Helical" evidence="7">
    <location>
        <begin position="374"/>
        <end position="396"/>
    </location>
</feature>
<keyword evidence="4 7" id="KW-0472">Membrane</keyword>
<feature type="transmembrane region" description="Helical" evidence="7">
    <location>
        <begin position="451"/>
        <end position="472"/>
    </location>
</feature>
<comment type="subcellular location">
    <subcellularLocation>
        <location evidence="1">Membrane</location>
        <topology evidence="1">Multi-pass membrane protein</topology>
    </subcellularLocation>
</comment>
<evidence type="ECO:0000259" key="8">
    <source>
        <dbReference type="Pfam" id="PF01490"/>
    </source>
</evidence>
<feature type="transmembrane region" description="Helical" evidence="7">
    <location>
        <begin position="313"/>
        <end position="335"/>
    </location>
</feature>
<protein>
    <recommendedName>
        <fullName evidence="8">Amino acid transporter transmembrane domain-containing protein</fullName>
    </recommendedName>
</protein>
<organism evidence="9 10">
    <name type="scientific">Necator americanus</name>
    <name type="common">Human hookworm</name>
    <dbReference type="NCBI Taxonomy" id="51031"/>
    <lineage>
        <taxon>Eukaryota</taxon>
        <taxon>Metazoa</taxon>
        <taxon>Ecdysozoa</taxon>
        <taxon>Nematoda</taxon>
        <taxon>Chromadorea</taxon>
        <taxon>Rhabditida</taxon>
        <taxon>Rhabditina</taxon>
        <taxon>Rhabditomorpha</taxon>
        <taxon>Strongyloidea</taxon>
        <taxon>Ancylostomatidae</taxon>
        <taxon>Bunostominae</taxon>
        <taxon>Necator</taxon>
    </lineage>
</organism>
<evidence type="ECO:0000256" key="2">
    <source>
        <dbReference type="ARBA" id="ARBA00022692"/>
    </source>
</evidence>
<gene>
    <name evidence="9" type="primary">Necator_chrX.g21552</name>
    <name evidence="9" type="ORF">RB195_021391</name>
</gene>
<evidence type="ECO:0000256" key="5">
    <source>
        <dbReference type="ARBA" id="ARBA00023180"/>
    </source>
</evidence>
<feature type="transmembrane region" description="Helical" evidence="7">
    <location>
        <begin position="171"/>
        <end position="191"/>
    </location>
</feature>
<keyword evidence="2 7" id="KW-0812">Transmembrane</keyword>
<feature type="transmembrane region" description="Helical" evidence="7">
    <location>
        <begin position="203"/>
        <end position="222"/>
    </location>
</feature>
<feature type="transmembrane region" description="Helical" evidence="7">
    <location>
        <begin position="408"/>
        <end position="427"/>
    </location>
</feature>
<dbReference type="PANTHER" id="PTHR16189:SF0">
    <property type="entry name" value="TRANSMEMBRANE PROTEIN 104"/>
    <property type="match status" value="1"/>
</dbReference>
<feature type="transmembrane region" description="Helical" evidence="7">
    <location>
        <begin position="37"/>
        <end position="65"/>
    </location>
</feature>
<evidence type="ECO:0000313" key="10">
    <source>
        <dbReference type="Proteomes" id="UP001303046"/>
    </source>
</evidence>
<dbReference type="PANTHER" id="PTHR16189">
    <property type="entry name" value="TRANSMEMBRANE PROTEIN 104-RELATED"/>
    <property type="match status" value="1"/>
</dbReference>
<comment type="similarity">
    <text evidence="6">Belongs to the TMEM104 family.</text>
</comment>
<evidence type="ECO:0000313" key="9">
    <source>
        <dbReference type="EMBL" id="KAK6759792.1"/>
    </source>
</evidence>